<dbReference type="SUPFAM" id="SSF56219">
    <property type="entry name" value="DNase I-like"/>
    <property type="match status" value="1"/>
</dbReference>
<dbReference type="InterPro" id="IPR036691">
    <property type="entry name" value="Endo/exonu/phosph_ase_sf"/>
</dbReference>
<keyword evidence="2" id="KW-0255">Endonuclease</keyword>
<dbReference type="GO" id="GO:0004519">
    <property type="term" value="F:endonuclease activity"/>
    <property type="evidence" value="ECO:0007669"/>
    <property type="project" value="UniProtKB-KW"/>
</dbReference>
<proteinExistence type="predicted"/>
<dbReference type="InterPro" id="IPR005135">
    <property type="entry name" value="Endo/exonuclease/phosphatase"/>
</dbReference>
<dbReference type="GO" id="GO:0003964">
    <property type="term" value="F:RNA-directed DNA polymerase activity"/>
    <property type="evidence" value="ECO:0007669"/>
    <property type="project" value="UniProtKB-KW"/>
</dbReference>
<keyword evidence="2" id="KW-0540">Nuclease</keyword>
<sequence>MLVKRRILHQPLPNIQLEFMTALGVEISTLGHSLRLYAEYTPPSSILKTADLTRLLFAAPDSAIVAAGDWNCKHQAWNSCTSNTAENRLLRHAESNDYAVTGPDTPTHYPDNPNHSPDVIDLAVHKCLDARLQLKVLLDEMQSDHQPVLLTLERRPISVQAPTPRPKDEGRKCRHSSHKCHRGQAAVRCGEPHKPNLPDCTAGDCPRPREEPAPCANCGGAHHANLQSCPVFKKEIINKRDGTMAVNSNENNKGRRGATL</sequence>
<reference evidence="2 3" key="1">
    <citation type="journal article" date="2015" name="Genome Biol. Evol.">
        <title>The genome of winter moth (Operophtera brumata) provides a genomic perspective on sexual dimorphism and phenology.</title>
        <authorList>
            <person name="Derks M.F."/>
            <person name="Smit S."/>
            <person name="Salis L."/>
            <person name="Schijlen E."/>
            <person name="Bossers A."/>
            <person name="Mateman C."/>
            <person name="Pijl A.S."/>
            <person name="de Ridder D."/>
            <person name="Groenen M.A."/>
            <person name="Visser M.E."/>
            <person name="Megens H.J."/>
        </authorList>
    </citation>
    <scope>NUCLEOTIDE SEQUENCE [LARGE SCALE GENOMIC DNA]</scope>
    <source>
        <strain evidence="2">WM2013NL</strain>
        <tissue evidence="2">Head and thorax</tissue>
    </source>
</reference>
<keyword evidence="2" id="KW-0548">Nucleotidyltransferase</keyword>
<evidence type="ECO:0000313" key="2">
    <source>
        <dbReference type="EMBL" id="KOB66233.1"/>
    </source>
</evidence>
<name>A0A0L7KSJ3_OPEBR</name>
<dbReference type="Gene3D" id="3.60.10.10">
    <property type="entry name" value="Endonuclease/exonuclease/phosphatase"/>
    <property type="match status" value="1"/>
</dbReference>
<gene>
    <name evidence="2" type="ORF">OBRU01_21531</name>
</gene>
<evidence type="ECO:0000259" key="1">
    <source>
        <dbReference type="Pfam" id="PF14529"/>
    </source>
</evidence>
<keyword evidence="2" id="KW-0695">RNA-directed DNA polymerase</keyword>
<comment type="caution">
    <text evidence="2">The sequence shown here is derived from an EMBL/GenBank/DDBJ whole genome shotgun (WGS) entry which is preliminary data.</text>
</comment>
<accession>A0A0L7KSJ3</accession>
<dbReference type="PANTHER" id="PTHR33273:SF4">
    <property type="entry name" value="ENDONUCLEASE_EXONUCLEASE_PHOSPHATASE DOMAIN-CONTAINING PROTEIN"/>
    <property type="match status" value="1"/>
</dbReference>
<keyword evidence="2" id="KW-0378">Hydrolase</keyword>
<dbReference type="STRING" id="104452.A0A0L7KSJ3"/>
<organism evidence="2 3">
    <name type="scientific">Operophtera brumata</name>
    <name type="common">Winter moth</name>
    <name type="synonym">Phalaena brumata</name>
    <dbReference type="NCBI Taxonomy" id="104452"/>
    <lineage>
        <taxon>Eukaryota</taxon>
        <taxon>Metazoa</taxon>
        <taxon>Ecdysozoa</taxon>
        <taxon>Arthropoda</taxon>
        <taxon>Hexapoda</taxon>
        <taxon>Insecta</taxon>
        <taxon>Pterygota</taxon>
        <taxon>Neoptera</taxon>
        <taxon>Endopterygota</taxon>
        <taxon>Lepidoptera</taxon>
        <taxon>Glossata</taxon>
        <taxon>Ditrysia</taxon>
        <taxon>Geometroidea</taxon>
        <taxon>Geometridae</taxon>
        <taxon>Larentiinae</taxon>
        <taxon>Operophtera</taxon>
    </lineage>
</organism>
<dbReference type="EMBL" id="JTDY01006159">
    <property type="protein sequence ID" value="KOB66233.1"/>
    <property type="molecule type" value="Genomic_DNA"/>
</dbReference>
<dbReference type="AlphaFoldDB" id="A0A0L7KSJ3"/>
<dbReference type="Pfam" id="PF14529">
    <property type="entry name" value="Exo_endo_phos_2"/>
    <property type="match status" value="1"/>
</dbReference>
<feature type="domain" description="Endonuclease/exonuclease/phosphatase" evidence="1">
    <location>
        <begin position="38"/>
        <end position="148"/>
    </location>
</feature>
<keyword evidence="3" id="KW-1185">Reference proteome</keyword>
<dbReference type="Proteomes" id="UP000037510">
    <property type="component" value="Unassembled WGS sequence"/>
</dbReference>
<dbReference type="PANTHER" id="PTHR33273">
    <property type="entry name" value="DOMAIN-CONTAINING PROTEIN, PUTATIVE-RELATED"/>
    <property type="match status" value="1"/>
</dbReference>
<evidence type="ECO:0000313" key="3">
    <source>
        <dbReference type="Proteomes" id="UP000037510"/>
    </source>
</evidence>
<protein>
    <submittedName>
        <fullName evidence="2">Putative endonuclease and reverse transcriptase-like protein</fullName>
    </submittedName>
</protein>
<keyword evidence="2" id="KW-0808">Transferase</keyword>